<dbReference type="Proteomes" id="UP000255139">
    <property type="component" value="Unassembled WGS sequence"/>
</dbReference>
<dbReference type="AlphaFoldDB" id="A0A099U0R4"/>
<evidence type="ECO:0000313" key="2">
    <source>
        <dbReference type="EMBL" id="TLD99852.1"/>
    </source>
</evidence>
<keyword evidence="4" id="KW-1185">Reference proteome</keyword>
<gene>
    <name evidence="2" type="ORF">LS73_006615</name>
    <name evidence="1" type="ORF">NCTC12714_01750</name>
</gene>
<evidence type="ECO:0000313" key="4">
    <source>
        <dbReference type="Proteomes" id="UP000255139"/>
    </source>
</evidence>
<organism evidence="1 4">
    <name type="scientific">Helicobacter muridarum</name>
    <dbReference type="NCBI Taxonomy" id="216"/>
    <lineage>
        <taxon>Bacteria</taxon>
        <taxon>Pseudomonadati</taxon>
        <taxon>Campylobacterota</taxon>
        <taxon>Epsilonproteobacteria</taxon>
        <taxon>Campylobacterales</taxon>
        <taxon>Helicobacteraceae</taxon>
        <taxon>Helicobacter</taxon>
    </lineage>
</organism>
<dbReference type="EMBL" id="JRPD02000014">
    <property type="protein sequence ID" value="TLD99852.1"/>
    <property type="molecule type" value="Genomic_DNA"/>
</dbReference>
<dbReference type="OrthoDB" id="7058601at2"/>
<accession>A0A099U0R4</accession>
<name>A0A099U0R4_9HELI</name>
<sequence>MVYLYFTIYKTITKYNFINKCIISTLILILANKIHAIEQKGYKSNFGNLQYKYIETKEDIDESTIMQKQRNLYQQNKLEKVNKKQINKDDMIFKSCTCQLMQECRAKTCIYYCDCNDKNMPFIKYVFEDSNLETAYIQRLEISDYKDMLEPILPKENTKITHENDITVEYKWKDDKAIQIKLYEKEEIVGELLFEKYNEQVIIYDNMAWLKQ</sequence>
<reference evidence="1 4" key="2">
    <citation type="submission" date="2018-06" db="EMBL/GenBank/DDBJ databases">
        <authorList>
            <consortium name="Pathogen Informatics"/>
            <person name="Doyle S."/>
        </authorList>
    </citation>
    <scope>NUCLEOTIDE SEQUENCE [LARGE SCALE GENOMIC DNA]</scope>
    <source>
        <strain evidence="1 4">NCTC12714</strain>
    </source>
</reference>
<evidence type="ECO:0000313" key="3">
    <source>
        <dbReference type="Proteomes" id="UP000029922"/>
    </source>
</evidence>
<reference evidence="2 3" key="1">
    <citation type="journal article" date="2014" name="Genome Announc.">
        <title>Draft genome sequences of eight enterohepatic helicobacter species isolated from both laboratory and wild rodents.</title>
        <authorList>
            <person name="Sheh A."/>
            <person name="Shen Z."/>
            <person name="Fox J.G."/>
        </authorList>
    </citation>
    <scope>NUCLEOTIDE SEQUENCE [LARGE SCALE GENOMIC DNA]</scope>
    <source>
        <strain evidence="2 3">ST1</strain>
    </source>
</reference>
<proteinExistence type="predicted"/>
<evidence type="ECO:0000313" key="1">
    <source>
        <dbReference type="EMBL" id="STQ86939.1"/>
    </source>
</evidence>
<dbReference type="EMBL" id="UGJE01000002">
    <property type="protein sequence ID" value="STQ86939.1"/>
    <property type="molecule type" value="Genomic_DNA"/>
</dbReference>
<dbReference type="RefSeq" id="WP_034557988.1">
    <property type="nucleotide sequence ID" value="NZ_FZML01000011.1"/>
</dbReference>
<dbReference type="Proteomes" id="UP000029922">
    <property type="component" value="Unassembled WGS sequence"/>
</dbReference>
<protein>
    <submittedName>
        <fullName evidence="1">Uncharacterized protein</fullName>
    </submittedName>
</protein>